<dbReference type="OrthoDB" id="8778827at2"/>
<dbReference type="STRING" id="371042.NG99_04535"/>
<comment type="caution">
    <text evidence="1">The sequence shown here is derived from an EMBL/GenBank/DDBJ whole genome shotgun (WGS) entry which is preliminary data.</text>
</comment>
<dbReference type="InterPro" id="IPR003458">
    <property type="entry name" value="Phage_T4_Gp38_tail_assem"/>
</dbReference>
<dbReference type="EMBL" id="JRUQ01000018">
    <property type="protein sequence ID" value="KGT95291.1"/>
    <property type="molecule type" value="Genomic_DNA"/>
</dbReference>
<evidence type="ECO:0008006" key="3">
    <source>
        <dbReference type="Google" id="ProtNLM"/>
    </source>
</evidence>
<evidence type="ECO:0000313" key="2">
    <source>
        <dbReference type="Proteomes" id="UP000030351"/>
    </source>
</evidence>
<evidence type="ECO:0000313" key="1">
    <source>
        <dbReference type="EMBL" id="KGT95291.1"/>
    </source>
</evidence>
<dbReference type="eggNOG" id="ENOG5032TY7">
    <property type="taxonomic scope" value="Bacteria"/>
</dbReference>
<reference evidence="1 2" key="1">
    <citation type="submission" date="2014-10" db="EMBL/GenBank/DDBJ databases">
        <title>Genome sequence of Erwinia typographi M043b.</title>
        <authorList>
            <person name="Chan K.-G."/>
            <person name="Tan W.-S."/>
        </authorList>
    </citation>
    <scope>NUCLEOTIDE SEQUENCE [LARGE SCALE GENOMIC DNA]</scope>
    <source>
        <strain evidence="1 2">M043b</strain>
    </source>
</reference>
<proteinExistence type="predicted"/>
<organism evidence="1 2">
    <name type="scientific">Erwinia typographi</name>
    <dbReference type="NCBI Taxonomy" id="371042"/>
    <lineage>
        <taxon>Bacteria</taxon>
        <taxon>Pseudomonadati</taxon>
        <taxon>Pseudomonadota</taxon>
        <taxon>Gammaproteobacteria</taxon>
        <taxon>Enterobacterales</taxon>
        <taxon>Erwiniaceae</taxon>
        <taxon>Erwinia</taxon>
    </lineage>
</organism>
<name>A0A0A3ZCB0_9GAMM</name>
<dbReference type="Pfam" id="PF02413">
    <property type="entry name" value="Caudo_TAP"/>
    <property type="match status" value="1"/>
</dbReference>
<sequence length="180" mass="20057">MKIYKNFSQYQPESGLAGVMYLKDEDGHDWYNLQQHFSGDTTKIVFDSTGLIIDAKRDVSAIVPVDMSVAELSDADLPAGFTADTASQWQFDGKAVTKKPLTAEECLAKATAQRQSLLDTANSTISFWQTKLLAGKTLTEDQKTKLDLWLEYMDELEMLDFGGVSDEAAYNAIAWPDRPE</sequence>
<protein>
    <recommendedName>
        <fullName evidence="3">Tail fiber assembly protein</fullName>
    </recommendedName>
</protein>
<dbReference type="RefSeq" id="WP_034888848.1">
    <property type="nucleotide sequence ID" value="NZ_JRUQ01000018.1"/>
</dbReference>
<keyword evidence="2" id="KW-1185">Reference proteome</keyword>
<dbReference type="Proteomes" id="UP000030351">
    <property type="component" value="Unassembled WGS sequence"/>
</dbReference>
<accession>A0A0A3ZCB0</accession>
<gene>
    <name evidence="1" type="ORF">NG99_04535</name>
</gene>
<dbReference type="AlphaFoldDB" id="A0A0A3ZCB0"/>